<dbReference type="InterPro" id="IPR050194">
    <property type="entry name" value="Glycosyltransferase_grp1"/>
</dbReference>
<name>A0ABU8XWS4_9PROT</name>
<evidence type="ECO:0000313" key="4">
    <source>
        <dbReference type="Proteomes" id="UP001375743"/>
    </source>
</evidence>
<dbReference type="PANTHER" id="PTHR45947:SF3">
    <property type="entry name" value="SULFOQUINOVOSYL TRANSFERASE SQD2"/>
    <property type="match status" value="1"/>
</dbReference>
<dbReference type="Pfam" id="PF13439">
    <property type="entry name" value="Glyco_transf_4"/>
    <property type="match status" value="1"/>
</dbReference>
<evidence type="ECO:0000259" key="2">
    <source>
        <dbReference type="Pfam" id="PF13439"/>
    </source>
</evidence>
<accession>A0ABU8XWS4</accession>
<dbReference type="CDD" id="cd03801">
    <property type="entry name" value="GT4_PimA-like"/>
    <property type="match status" value="1"/>
</dbReference>
<dbReference type="Gene3D" id="3.40.50.2000">
    <property type="entry name" value="Glycogen Phosphorylase B"/>
    <property type="match status" value="2"/>
</dbReference>
<keyword evidence="3" id="KW-0328">Glycosyltransferase</keyword>
<comment type="caution">
    <text evidence="3">The sequence shown here is derived from an EMBL/GenBank/DDBJ whole genome shotgun (WGS) entry which is preliminary data.</text>
</comment>
<dbReference type="Proteomes" id="UP001375743">
    <property type="component" value="Unassembled WGS sequence"/>
</dbReference>
<dbReference type="GO" id="GO:0016757">
    <property type="term" value="F:glycosyltransferase activity"/>
    <property type="evidence" value="ECO:0007669"/>
    <property type="project" value="UniProtKB-KW"/>
</dbReference>
<dbReference type="Pfam" id="PF00534">
    <property type="entry name" value="Glycos_transf_1"/>
    <property type="match status" value="1"/>
</dbReference>
<proteinExistence type="predicted"/>
<feature type="domain" description="Glycosyltransferase subfamily 4-like N-terminal" evidence="2">
    <location>
        <begin position="16"/>
        <end position="184"/>
    </location>
</feature>
<evidence type="ECO:0000259" key="1">
    <source>
        <dbReference type="Pfam" id="PF00534"/>
    </source>
</evidence>
<gene>
    <name evidence="3" type="ORF">U1T56_20270</name>
</gene>
<dbReference type="InterPro" id="IPR001296">
    <property type="entry name" value="Glyco_trans_1"/>
</dbReference>
<dbReference type="EMBL" id="JBBLZC010000028">
    <property type="protein sequence ID" value="MEK0085496.1"/>
    <property type="molecule type" value="Genomic_DNA"/>
</dbReference>
<keyword evidence="4" id="KW-1185">Reference proteome</keyword>
<reference evidence="3 4" key="1">
    <citation type="submission" date="2024-01" db="EMBL/GenBank/DDBJ databases">
        <title>Multi-omics insights into the function and evolution of sodium benzoate biodegradation pathways in Benzoatithermus flavus gen. nov., sp. nov. from hot spring.</title>
        <authorList>
            <person name="Hu C.-J."/>
            <person name="Li W.-J."/>
        </authorList>
    </citation>
    <scope>NUCLEOTIDE SEQUENCE [LARGE SCALE GENOMIC DNA]</scope>
    <source>
        <strain evidence="3 4">SYSU G07066</strain>
    </source>
</reference>
<protein>
    <submittedName>
        <fullName evidence="3">Glycosyltransferase family 4 protein</fullName>
        <ecNumber evidence="3">2.4.-.-</ecNumber>
    </submittedName>
</protein>
<dbReference type="RefSeq" id="WP_418161345.1">
    <property type="nucleotide sequence ID" value="NZ_JBBLZC010000028.1"/>
</dbReference>
<dbReference type="EC" id="2.4.-.-" evidence="3"/>
<dbReference type="SUPFAM" id="SSF53756">
    <property type="entry name" value="UDP-Glycosyltransferase/glycogen phosphorylase"/>
    <property type="match status" value="1"/>
</dbReference>
<evidence type="ECO:0000313" key="3">
    <source>
        <dbReference type="EMBL" id="MEK0085496.1"/>
    </source>
</evidence>
<feature type="domain" description="Glycosyl transferase family 1" evidence="1">
    <location>
        <begin position="194"/>
        <end position="347"/>
    </location>
</feature>
<dbReference type="PANTHER" id="PTHR45947">
    <property type="entry name" value="SULFOQUINOVOSYL TRANSFERASE SQD2"/>
    <property type="match status" value="1"/>
</dbReference>
<sequence>MRLAFLTNNRFPPREGIGRHILEVASRLRARGHEVTVLARGNAFAPWAETVAAGLRVRHFPHYPLRPFHHALAQHELARWLREGADGADLVHVHLPLLPPLLTDRPLVVTVHSPMLQDTAAITEPGLWPALIKANARLFSRRYEQWYLDHAASIVAVSQAVADELATGYRLRGRPIVIPNGVDTGFFGFAPSEGRTPTILYVGRLGYRKGLFRLLEAFARLPRRLGLELALVGEGPLEQALRRRAAALGIAPLVRFAGFLDRAGVRRELQAAACLVSPADYESGPLTLLEAMACGTPVVTTPTGLAAEMGQGAPAVLSAAEPEALAEAIAGTLAEPEAAAARARAARALVVARYGWEQVVDRLEAVYGVRRAERAA</sequence>
<organism evidence="3 4">
    <name type="scientific">Benzoatithermus flavus</name>
    <dbReference type="NCBI Taxonomy" id="3108223"/>
    <lineage>
        <taxon>Bacteria</taxon>
        <taxon>Pseudomonadati</taxon>
        <taxon>Pseudomonadota</taxon>
        <taxon>Alphaproteobacteria</taxon>
        <taxon>Geminicoccales</taxon>
        <taxon>Geminicoccaceae</taxon>
        <taxon>Benzoatithermus</taxon>
    </lineage>
</organism>
<dbReference type="InterPro" id="IPR028098">
    <property type="entry name" value="Glyco_trans_4-like_N"/>
</dbReference>
<keyword evidence="3" id="KW-0808">Transferase</keyword>